<organism evidence="2 3">
    <name type="scientific">Phanerochaete carnosa (strain HHB-10118-sp)</name>
    <name type="common">White-rot fungus</name>
    <name type="synonym">Peniophora carnosa</name>
    <dbReference type="NCBI Taxonomy" id="650164"/>
    <lineage>
        <taxon>Eukaryota</taxon>
        <taxon>Fungi</taxon>
        <taxon>Dikarya</taxon>
        <taxon>Basidiomycota</taxon>
        <taxon>Agaricomycotina</taxon>
        <taxon>Agaricomycetes</taxon>
        <taxon>Polyporales</taxon>
        <taxon>Phanerochaetaceae</taxon>
        <taxon>Phanerochaete</taxon>
    </lineage>
</organism>
<dbReference type="EMBL" id="JH930478">
    <property type="protein sequence ID" value="EKM50383.1"/>
    <property type="molecule type" value="Genomic_DNA"/>
</dbReference>
<dbReference type="STRING" id="650164.K5VGR0"/>
<accession>K5VGR0</accession>
<dbReference type="OrthoDB" id="1028014at2759"/>
<dbReference type="AlphaFoldDB" id="K5VGR0"/>
<dbReference type="SUPFAM" id="SSF82199">
    <property type="entry name" value="SET domain"/>
    <property type="match status" value="1"/>
</dbReference>
<dbReference type="GO" id="GO:0005634">
    <property type="term" value="C:nucleus"/>
    <property type="evidence" value="ECO:0007669"/>
    <property type="project" value="TreeGrafter"/>
</dbReference>
<dbReference type="PANTHER" id="PTHR12197">
    <property type="entry name" value="HISTONE-LYSINE N-METHYLTRANSFERASE SMYD"/>
    <property type="match status" value="1"/>
</dbReference>
<dbReference type="Gene3D" id="2.170.270.10">
    <property type="entry name" value="SET domain"/>
    <property type="match status" value="1"/>
</dbReference>
<dbReference type="KEGG" id="pco:PHACADRAFT_152310"/>
<dbReference type="InterPro" id="IPR046341">
    <property type="entry name" value="SET_dom_sf"/>
</dbReference>
<proteinExistence type="predicted"/>
<gene>
    <name evidence="2" type="ORF">PHACADRAFT_152310</name>
</gene>
<dbReference type="PROSITE" id="PS50280">
    <property type="entry name" value="SET"/>
    <property type="match status" value="1"/>
</dbReference>
<dbReference type="Pfam" id="PF00856">
    <property type="entry name" value="SET"/>
    <property type="match status" value="1"/>
</dbReference>
<name>K5VGR0_PHACS</name>
<evidence type="ECO:0000259" key="1">
    <source>
        <dbReference type="PROSITE" id="PS50280"/>
    </source>
</evidence>
<evidence type="ECO:0000313" key="3">
    <source>
        <dbReference type="Proteomes" id="UP000008370"/>
    </source>
</evidence>
<dbReference type="PANTHER" id="PTHR12197:SF294">
    <property type="entry name" value="POTENTIAL PROTEIN LYSINE METHYLTRANSFERASE SET6"/>
    <property type="match status" value="1"/>
</dbReference>
<dbReference type="HOGENOM" id="CLU_038964_1_0_1"/>
<reference evidence="2 3" key="1">
    <citation type="journal article" date="2012" name="BMC Genomics">
        <title>Comparative genomics of the white-rot fungi, Phanerochaete carnosa and P. chrysosporium, to elucidate the genetic basis of the distinct wood types they colonize.</title>
        <authorList>
            <person name="Suzuki H."/>
            <person name="MacDonald J."/>
            <person name="Syed K."/>
            <person name="Salamov A."/>
            <person name="Hori C."/>
            <person name="Aerts A."/>
            <person name="Henrissat B."/>
            <person name="Wiebenga A."/>
            <person name="vanKuyk P.A."/>
            <person name="Barry K."/>
            <person name="Lindquist E."/>
            <person name="LaButti K."/>
            <person name="Lapidus A."/>
            <person name="Lucas S."/>
            <person name="Coutinho P."/>
            <person name="Gong Y."/>
            <person name="Samejima M."/>
            <person name="Mahadevan R."/>
            <person name="Abou-Zaid M."/>
            <person name="de Vries R.P."/>
            <person name="Igarashi K."/>
            <person name="Yadav J.S."/>
            <person name="Grigoriev I.V."/>
            <person name="Master E.R."/>
        </authorList>
    </citation>
    <scope>NUCLEOTIDE SEQUENCE [LARGE SCALE GENOMIC DNA]</scope>
    <source>
        <strain evidence="2 3">HHB-10118-sp</strain>
    </source>
</reference>
<dbReference type="InterPro" id="IPR001214">
    <property type="entry name" value="SET_dom"/>
</dbReference>
<feature type="domain" description="SET" evidence="1">
    <location>
        <begin position="9"/>
        <end position="353"/>
    </location>
</feature>
<sequence length="402" mass="45072">MSPASGLPSTLTVTVSPLTGRSYRAACDIPKGTCVLDVSTPYADMLYKNFRKEVCAECWRYELGRTDFLTCRDFVEAGLWFCDGRCRDIWLEREGIETVALLRTLETARIRSGKGKAKQENFTTPEKITEDALARAWEEVASQEKQAKTLARWKMIKLDDFEADLARYVLVALVHLYRELKSNATRSDKDTTSEPADISHSSGTLNFGGATWRDFAALQSGELPQTSMFPGLLENWIRVYQVLKSRFSYKGPRSSLNTHSSPTDQAAIVDLSDVITPQNVRTALGADLSNSFGIWQVPVAAESEGLGFGTYPIPSIFNHHCSPNVLKERMGRRLRFVTTEKARTGDELCISYGHVDGMSLEERRRYLQDGWFFLCQCSRCINEVNLQTSGDSVDVAGQQHTE</sequence>
<dbReference type="RefSeq" id="XP_007400659.1">
    <property type="nucleotide sequence ID" value="XM_007400597.1"/>
</dbReference>
<dbReference type="InterPro" id="IPR050869">
    <property type="entry name" value="H3K4_H4K5_MeTrfase"/>
</dbReference>
<protein>
    <recommendedName>
        <fullName evidence="1">SET domain-containing protein</fullName>
    </recommendedName>
</protein>
<dbReference type="Proteomes" id="UP000008370">
    <property type="component" value="Unassembled WGS sequence"/>
</dbReference>
<dbReference type="GeneID" id="18908905"/>
<evidence type="ECO:0000313" key="2">
    <source>
        <dbReference type="EMBL" id="EKM50383.1"/>
    </source>
</evidence>
<dbReference type="CDD" id="cd20071">
    <property type="entry name" value="SET_SMYD"/>
    <property type="match status" value="1"/>
</dbReference>
<dbReference type="InParanoid" id="K5VGR0"/>
<keyword evidence="3" id="KW-1185">Reference proteome</keyword>